<evidence type="ECO:0000256" key="4">
    <source>
        <dbReference type="PIRSR" id="PIRSR603782-2"/>
    </source>
</evidence>
<dbReference type="GO" id="GO:0046872">
    <property type="term" value="F:metal ion binding"/>
    <property type="evidence" value="ECO:0007669"/>
    <property type="project" value="UniProtKB-KW"/>
</dbReference>
<keyword evidence="5" id="KW-0812">Transmembrane</keyword>
<sequence length="577" mass="61434">MDMSNSPNPGILHIFYGLLVAEAVPLLAFAGFFGFFGFFRPRRAAVLPPAPEPPMRRVVRIAFGLLWILDGLLQAQPAMSTEFVPNFLLPLMKGQPAFLARVMEDAIVLWSSHPVFWDTVAVWIQIGIGAALLAGPRWQRIGAWASIAWGIPVWISGEGLGSLLSGGASWWAGSPGSVVFYMAAALLLLAPAARWSDGSVARWLRRGSAGLWLWAAVAQAWPRSGFWSASAWEGLIQPMAQMAQPALFSAPLYAFARVAAAHAFLLNLVSVAVMALLGAGWAAGVPARRLVPPTIVWAALTWWLGQDFGVLGGLGTDPNSGLPVILLTAIQLPLATAAAPAAAPARARARVLPWRPRTPWGWGGGAVLVAAAITGFLAGRHHPAAAVSPQAARINGGFTPLNGRPAPGFTLIDQNGKPVSLSDFRGKAVVLTFLDPLCYSSCPIIAAQMVEADHLLGARAQRVELVAVCANPLVHSTAALRAFDAQHGLNRLPNWVYLTSPSVTQLRRVWRAYYIYVAVPRTGMVDHTSALYFISPSGRERYFSGDTENPSAALSASYASLIARYAGRLAAGGGSGR</sequence>
<feature type="transmembrane region" description="Helical" evidence="5">
    <location>
        <begin position="58"/>
        <end position="79"/>
    </location>
</feature>
<dbReference type="EMBL" id="LR778114">
    <property type="protein sequence ID" value="CAB1129655.1"/>
    <property type="molecule type" value="Genomic_DNA"/>
</dbReference>
<feature type="binding site" evidence="3">
    <location>
        <position position="527"/>
    </location>
    <ligand>
        <name>Cu cation</name>
        <dbReference type="ChEBI" id="CHEBI:23378"/>
    </ligand>
</feature>
<keyword evidence="8" id="KW-1185">Reference proteome</keyword>
<protein>
    <submittedName>
        <fullName evidence="7">Thioredoxin domain-containing protein</fullName>
    </submittedName>
</protein>
<reference evidence="7 8" key="1">
    <citation type="submission" date="2020-02" db="EMBL/GenBank/DDBJ databases">
        <authorList>
            <person name="Hogendoorn C."/>
        </authorList>
    </citation>
    <scope>NUCLEOTIDE SEQUENCE [LARGE SCALE GENOMIC DNA]</scope>
    <source>
        <strain evidence="7">R501</strain>
    </source>
</reference>
<organism evidence="7 8">
    <name type="scientific">Candidatus Hydrogenisulfobacillus filiaventi</name>
    <dbReference type="NCBI Taxonomy" id="2707344"/>
    <lineage>
        <taxon>Bacteria</taxon>
        <taxon>Bacillati</taxon>
        <taxon>Bacillota</taxon>
        <taxon>Clostridia</taxon>
        <taxon>Eubacteriales</taxon>
        <taxon>Clostridiales Family XVII. Incertae Sedis</taxon>
        <taxon>Candidatus Hydrogenisulfobacillus</taxon>
    </lineage>
</organism>
<dbReference type="InterPro" id="IPR036249">
    <property type="entry name" value="Thioredoxin-like_sf"/>
</dbReference>
<comment type="similarity">
    <text evidence="1">Belongs to the SCO1/2 family.</text>
</comment>
<evidence type="ECO:0000259" key="6">
    <source>
        <dbReference type="PROSITE" id="PS51352"/>
    </source>
</evidence>
<dbReference type="PANTHER" id="PTHR12151">
    <property type="entry name" value="ELECTRON TRANSPORT PROTIN SCO1/SENC FAMILY MEMBER"/>
    <property type="match status" value="1"/>
</dbReference>
<keyword evidence="5" id="KW-1133">Transmembrane helix</keyword>
<keyword evidence="2 3" id="KW-0186">Copper</keyword>
<feature type="transmembrane region" description="Helical" evidence="5">
    <location>
        <begin position="320"/>
        <end position="339"/>
    </location>
</feature>
<dbReference type="KEGG" id="hfv:R50_2158"/>
<evidence type="ECO:0000313" key="8">
    <source>
        <dbReference type="Proteomes" id="UP000503399"/>
    </source>
</evidence>
<accession>A0A6F8ZIV0</accession>
<dbReference type="Proteomes" id="UP000503399">
    <property type="component" value="Chromosome"/>
</dbReference>
<feature type="binding site" evidence="3">
    <location>
        <position position="438"/>
    </location>
    <ligand>
        <name>Cu cation</name>
        <dbReference type="ChEBI" id="CHEBI:23378"/>
    </ligand>
</feature>
<gene>
    <name evidence="7" type="ORF">R50_2158</name>
</gene>
<dbReference type="InterPro" id="IPR003782">
    <property type="entry name" value="SCO1/SenC"/>
</dbReference>
<dbReference type="Gene3D" id="3.40.30.10">
    <property type="entry name" value="Glutaredoxin"/>
    <property type="match status" value="1"/>
</dbReference>
<dbReference type="AlphaFoldDB" id="A0A6F8ZIV0"/>
<feature type="transmembrane region" description="Helical" evidence="5">
    <location>
        <begin position="169"/>
        <end position="190"/>
    </location>
</feature>
<feature type="transmembrane region" description="Helical" evidence="5">
    <location>
        <begin position="295"/>
        <end position="314"/>
    </location>
</feature>
<dbReference type="SUPFAM" id="SSF52833">
    <property type="entry name" value="Thioredoxin-like"/>
    <property type="match status" value="1"/>
</dbReference>
<keyword evidence="4" id="KW-1015">Disulfide bond</keyword>
<feature type="domain" description="Thioredoxin" evidence="6">
    <location>
        <begin position="400"/>
        <end position="563"/>
    </location>
</feature>
<evidence type="ECO:0000313" key="7">
    <source>
        <dbReference type="EMBL" id="CAB1129655.1"/>
    </source>
</evidence>
<dbReference type="PANTHER" id="PTHR12151:SF25">
    <property type="entry name" value="LINALOOL DEHYDRATASE_ISOMERASE DOMAIN-CONTAINING PROTEIN"/>
    <property type="match status" value="1"/>
</dbReference>
<feature type="disulfide bond" description="Redox-active" evidence="4">
    <location>
        <begin position="438"/>
        <end position="442"/>
    </location>
</feature>
<evidence type="ECO:0000256" key="5">
    <source>
        <dbReference type="SAM" id="Phobius"/>
    </source>
</evidence>
<dbReference type="CDD" id="cd02968">
    <property type="entry name" value="SCO"/>
    <property type="match status" value="1"/>
</dbReference>
<dbReference type="PROSITE" id="PS51352">
    <property type="entry name" value="THIOREDOXIN_2"/>
    <property type="match status" value="1"/>
</dbReference>
<name>A0A6F8ZIV0_9FIRM</name>
<proteinExistence type="inferred from homology"/>
<evidence type="ECO:0000256" key="2">
    <source>
        <dbReference type="ARBA" id="ARBA00023008"/>
    </source>
</evidence>
<dbReference type="InterPro" id="IPR013766">
    <property type="entry name" value="Thioredoxin_domain"/>
</dbReference>
<feature type="transmembrane region" description="Helical" evidence="5">
    <location>
        <begin position="12"/>
        <end position="38"/>
    </location>
</feature>
<evidence type="ECO:0000256" key="3">
    <source>
        <dbReference type="PIRSR" id="PIRSR603782-1"/>
    </source>
</evidence>
<keyword evidence="3" id="KW-0479">Metal-binding</keyword>
<keyword evidence="5" id="KW-0472">Membrane</keyword>
<feature type="transmembrane region" description="Helical" evidence="5">
    <location>
        <begin position="360"/>
        <end position="379"/>
    </location>
</feature>
<evidence type="ECO:0000256" key="1">
    <source>
        <dbReference type="ARBA" id="ARBA00010996"/>
    </source>
</evidence>
<feature type="transmembrane region" description="Helical" evidence="5">
    <location>
        <begin position="141"/>
        <end position="157"/>
    </location>
</feature>
<feature type="binding site" evidence="3">
    <location>
        <position position="442"/>
    </location>
    <ligand>
        <name>Cu cation</name>
        <dbReference type="ChEBI" id="CHEBI:23378"/>
    </ligand>
</feature>
<feature type="transmembrane region" description="Helical" evidence="5">
    <location>
        <begin position="252"/>
        <end position="283"/>
    </location>
</feature>
<dbReference type="Pfam" id="PF02630">
    <property type="entry name" value="SCO1-SenC"/>
    <property type="match status" value="1"/>
</dbReference>
<feature type="transmembrane region" description="Helical" evidence="5">
    <location>
        <begin position="115"/>
        <end position="134"/>
    </location>
</feature>